<name>A0ABC9CMB5_9POAL</name>
<sequence>MVPPPPLAARSFKGGDDGEAVSFSGDRKRAFLPQVLIGLNGRAIRTGGAPICPPLPFFPIPAEIKTTRRRWFERRNRIVRYLLLLLLSLMASPLHSSQQESEDRLSMLPDDILLQIMYHLNLRTQILSSTGLSTRWRHLPSMLTDLIINVDEFLPRTETLTTDQLKKSMDVYAETTRRLLASTSQHAIKILCLSFYLTDPHLQAIGSAVGSIVEHGDTKLLEFNMMADWHDLDYRLEASVQFGQRFMAFFGSCPSAFRWLTSLSIENLRFNESDMSSLLDVCDQLRFLSMRSCDCGPQSVLKIDTPRSQLMELVFDMFIRVELIQVPKLMHVVCDILVFESPAIVFGHVPLLHGISLSSMIMNQPPLMLSNWLSNVRSLSTLTLDFKNWVIWIKPEGPKRLSLIFSKLRDLHLCGIFFSEYNLEWTFYLLEAAPSLKNFFLKVQRHKCARVYKVIDDQQRTSLQWKASSDFKHHSLNLLDIEGFEVEYKLMKYIRHVMKLAEQLKMIRLQHKEPCDGCDANGRLGFNSSGSEIDTDLTREF</sequence>
<dbReference type="Proteomes" id="UP001497457">
    <property type="component" value="Chromosome 3rd"/>
</dbReference>
<protein>
    <recommendedName>
        <fullName evidence="1">At1g61320/AtMIF1 LRR domain-containing protein</fullName>
    </recommendedName>
</protein>
<dbReference type="EMBL" id="OZ075113">
    <property type="protein sequence ID" value="CAL5022550.1"/>
    <property type="molecule type" value="Genomic_DNA"/>
</dbReference>
<dbReference type="Gene3D" id="3.80.10.10">
    <property type="entry name" value="Ribonuclease Inhibitor"/>
    <property type="match status" value="1"/>
</dbReference>
<dbReference type="InterPro" id="IPR044997">
    <property type="entry name" value="F-box_plant"/>
</dbReference>
<dbReference type="SUPFAM" id="SSF81383">
    <property type="entry name" value="F-box domain"/>
    <property type="match status" value="1"/>
</dbReference>
<keyword evidence="3" id="KW-1185">Reference proteome</keyword>
<dbReference type="PANTHER" id="PTHR32153">
    <property type="entry name" value="OJ000223_09.16 PROTEIN"/>
    <property type="match status" value="1"/>
</dbReference>
<dbReference type="SUPFAM" id="SSF52047">
    <property type="entry name" value="RNI-like"/>
    <property type="match status" value="1"/>
</dbReference>
<dbReference type="InterPro" id="IPR032675">
    <property type="entry name" value="LRR_dom_sf"/>
</dbReference>
<dbReference type="AlphaFoldDB" id="A0ABC9CMB5"/>
<evidence type="ECO:0000259" key="1">
    <source>
        <dbReference type="Pfam" id="PF23622"/>
    </source>
</evidence>
<dbReference type="InterPro" id="IPR036047">
    <property type="entry name" value="F-box-like_dom_sf"/>
</dbReference>
<proteinExistence type="predicted"/>
<feature type="domain" description="At1g61320/AtMIF1 LRR" evidence="1">
    <location>
        <begin position="257"/>
        <end position="519"/>
    </location>
</feature>
<evidence type="ECO:0000313" key="3">
    <source>
        <dbReference type="Proteomes" id="UP001497457"/>
    </source>
</evidence>
<evidence type="ECO:0000313" key="2">
    <source>
        <dbReference type="EMBL" id="CAL5022550.1"/>
    </source>
</evidence>
<organism evidence="2 3">
    <name type="scientific">Urochloa decumbens</name>
    <dbReference type="NCBI Taxonomy" id="240449"/>
    <lineage>
        <taxon>Eukaryota</taxon>
        <taxon>Viridiplantae</taxon>
        <taxon>Streptophyta</taxon>
        <taxon>Embryophyta</taxon>
        <taxon>Tracheophyta</taxon>
        <taxon>Spermatophyta</taxon>
        <taxon>Magnoliopsida</taxon>
        <taxon>Liliopsida</taxon>
        <taxon>Poales</taxon>
        <taxon>Poaceae</taxon>
        <taxon>PACMAD clade</taxon>
        <taxon>Panicoideae</taxon>
        <taxon>Panicodae</taxon>
        <taxon>Paniceae</taxon>
        <taxon>Melinidinae</taxon>
        <taxon>Urochloa</taxon>
    </lineage>
</organism>
<dbReference type="InterPro" id="IPR055357">
    <property type="entry name" value="LRR_At1g61320_AtMIF1"/>
</dbReference>
<reference evidence="2" key="1">
    <citation type="submission" date="2024-10" db="EMBL/GenBank/DDBJ databases">
        <authorList>
            <person name="Ryan C."/>
        </authorList>
    </citation>
    <scope>NUCLEOTIDE SEQUENCE [LARGE SCALE GENOMIC DNA]</scope>
</reference>
<accession>A0ABC9CMB5</accession>
<gene>
    <name evidence="2" type="ORF">URODEC1_LOCUS76526</name>
</gene>
<dbReference type="Pfam" id="PF23622">
    <property type="entry name" value="LRR_At1g61320_AtMIF1"/>
    <property type="match status" value="1"/>
</dbReference>